<evidence type="ECO:0000313" key="2">
    <source>
        <dbReference type="Proteomes" id="UP000198372"/>
    </source>
</evidence>
<keyword evidence="2" id="KW-1185">Reference proteome</keyword>
<proteinExistence type="predicted"/>
<accession>A0A238FQD8</accession>
<dbReference type="EMBL" id="FMSP01000020">
    <property type="protein sequence ID" value="SCV74213.1"/>
    <property type="molecule type" value="Genomic_DNA"/>
</dbReference>
<dbReference type="OrthoDB" id="2523671at2759"/>
<sequence length="142" mass="16024">MFESGFAERARDAADVETCKHATHLIRISADSVHSSDSYQALFRWLRAGRLPLTPLGLRQSKKSIDPKSGFVPAASMFLLAHYLQLSKLAEVTLTWVESNLMPEIVVFKLSKHLTGQPIEVKDNLVVFSGAHWNEFEKWAKE</sequence>
<name>A0A238FQD8_9BASI</name>
<dbReference type="STRING" id="269621.A0A238FQD8"/>
<protein>
    <submittedName>
        <fullName evidence="1">BQ2448_6645 protein</fullName>
    </submittedName>
</protein>
<reference evidence="2" key="1">
    <citation type="submission" date="2016-09" db="EMBL/GenBank/DDBJ databases">
        <authorList>
            <person name="Jeantristanb JTB J.-T."/>
            <person name="Ricardo R."/>
        </authorList>
    </citation>
    <scope>NUCLEOTIDE SEQUENCE [LARGE SCALE GENOMIC DNA]</scope>
</reference>
<gene>
    <name evidence="1" type="ORF">BQ2448_6645</name>
</gene>
<evidence type="ECO:0000313" key="1">
    <source>
        <dbReference type="EMBL" id="SCV74213.1"/>
    </source>
</evidence>
<dbReference type="Proteomes" id="UP000198372">
    <property type="component" value="Unassembled WGS sequence"/>
</dbReference>
<dbReference type="AlphaFoldDB" id="A0A238FQD8"/>
<organism evidence="1 2">
    <name type="scientific">Microbotryum intermedium</name>
    <dbReference type="NCBI Taxonomy" id="269621"/>
    <lineage>
        <taxon>Eukaryota</taxon>
        <taxon>Fungi</taxon>
        <taxon>Dikarya</taxon>
        <taxon>Basidiomycota</taxon>
        <taxon>Pucciniomycotina</taxon>
        <taxon>Microbotryomycetes</taxon>
        <taxon>Microbotryales</taxon>
        <taxon>Microbotryaceae</taxon>
        <taxon>Microbotryum</taxon>
    </lineage>
</organism>